<comment type="caution">
    <text evidence="5">The sequence shown here is derived from an EMBL/GenBank/DDBJ whole genome shotgun (WGS) entry which is preliminary data.</text>
</comment>
<evidence type="ECO:0000313" key="5">
    <source>
        <dbReference type="EMBL" id="NEZ61064.1"/>
    </source>
</evidence>
<comment type="subunit">
    <text evidence="2">Heterodimer of SbcC and SbcD.</text>
</comment>
<dbReference type="EMBL" id="QXHD01000004">
    <property type="protein sequence ID" value="NEZ61064.1"/>
    <property type="molecule type" value="Genomic_DNA"/>
</dbReference>
<keyword evidence="4" id="KW-0175">Coiled coil</keyword>
<dbReference type="Pfam" id="PF12532">
    <property type="entry name" value="DUF3732"/>
    <property type="match status" value="1"/>
</dbReference>
<evidence type="ECO:0000256" key="4">
    <source>
        <dbReference type="SAM" id="Coils"/>
    </source>
</evidence>
<comment type="similarity">
    <text evidence="1">Belongs to the SMC family. SbcC subfamily.</text>
</comment>
<gene>
    <name evidence="5" type="ORF">DXZ20_36600</name>
</gene>
<evidence type="ECO:0000313" key="6">
    <source>
        <dbReference type="Proteomes" id="UP000481033"/>
    </source>
</evidence>
<reference evidence="5 6" key="1">
    <citation type="journal article" date="2020" name="Microb. Ecol.">
        <title>Ecogenomics of the Marine Benthic Filamentous Cyanobacterium Adonisia.</title>
        <authorList>
            <person name="Walter J.M."/>
            <person name="Coutinho F.H."/>
            <person name="Leomil L."/>
            <person name="Hargreaves P.I."/>
            <person name="Campeao M.E."/>
            <person name="Vieira V.V."/>
            <person name="Silva B.S."/>
            <person name="Fistarol G.O."/>
            <person name="Salomon P.S."/>
            <person name="Sawabe T."/>
            <person name="Mino S."/>
            <person name="Hosokawa M."/>
            <person name="Miyashita H."/>
            <person name="Maruyama F."/>
            <person name="van Verk M.C."/>
            <person name="Dutilh B.E."/>
            <person name="Thompson C.C."/>
            <person name="Thompson F.L."/>
        </authorList>
    </citation>
    <scope>NUCLEOTIDE SEQUENCE [LARGE SCALE GENOMIC DNA]</scope>
    <source>
        <strain evidence="5 6">CCMR0081</strain>
    </source>
</reference>
<dbReference type="InterPro" id="IPR027417">
    <property type="entry name" value="P-loop_NTPase"/>
</dbReference>
<dbReference type="Proteomes" id="UP000481033">
    <property type="component" value="Unassembled WGS sequence"/>
</dbReference>
<evidence type="ECO:0000256" key="3">
    <source>
        <dbReference type="ARBA" id="ARBA00013368"/>
    </source>
</evidence>
<dbReference type="SUPFAM" id="SSF52540">
    <property type="entry name" value="P-loop containing nucleoside triphosphate hydrolases"/>
    <property type="match status" value="1"/>
</dbReference>
<accession>A0A6M0RY04</accession>
<proteinExistence type="inferred from homology"/>
<keyword evidence="6" id="KW-1185">Reference proteome</keyword>
<protein>
    <recommendedName>
        <fullName evidence="3">Nuclease SbcCD subunit C</fullName>
    </recommendedName>
</protein>
<feature type="coiled-coil region" evidence="4">
    <location>
        <begin position="283"/>
        <end position="319"/>
    </location>
</feature>
<name>A0A6M0RY04_9CYAN</name>
<sequence>MGSRTLSIQILDIVLYSRQGERRLLSLRPGVVNIITGDSKTGKSALINVVDYCLGSSSCAVPEGVIRNNVSWYGLRLTDGLAEHFIARRAPDLGRTTTSDAYYAVGSTVAIPTADVLSVTTNIGTIIERLRSVVGIELNVHEPAEGQTRPPLTTTLRHALAFVFQPQNEISQPGFLFHGQSDNFTAQAIKDTLPYFLGVVDDDYVTGKATLKELRRLLREKERILARREAVAIGGLSDAAALLSEARDTGLITLDIVPDSWEDAIEVLHTAVNASPEEQLTRYEESTDQAELLRLNEERAELKQQLALQQGDLDAMRALLTDESLFAHESTEQVSRMRSLQLFSSSEEPCCPLCDQPTNNIIPSSEILEAEIQRASEQLERVTRHTPGLEALIIEQEQRVNTTKNLLQDNRTALEALQRADERLMELRDASSRRAYVIGRISLFLETLPEIANDSELRAEISTLQQEVEQLESDLSAENFQERLDSILSVLSRDLTQWAEHLDLEHQGNPFRLDLRHLQIVADANTGPIRMDRMGSGANWLGCHLIAHLALHKWFVRMSKPVPRFLFLDQPSQVYFPPEQDSDGSLTNLDNADRLAVIQLFELIRNIVEELSPNLQVIITEHADITEDWYQTSVIERWRNGNALIPTDWISSQN</sequence>
<dbReference type="PANTHER" id="PTHR32114:SF2">
    <property type="entry name" value="ABC TRANSPORTER ABCH.3"/>
    <property type="match status" value="1"/>
</dbReference>
<dbReference type="AlphaFoldDB" id="A0A6M0RY04"/>
<evidence type="ECO:0000256" key="1">
    <source>
        <dbReference type="ARBA" id="ARBA00006930"/>
    </source>
</evidence>
<evidence type="ECO:0000256" key="2">
    <source>
        <dbReference type="ARBA" id="ARBA00011322"/>
    </source>
</evidence>
<dbReference type="InterPro" id="IPR022205">
    <property type="entry name" value="DUF3732"/>
</dbReference>
<organism evidence="5 6">
    <name type="scientific">Adonisia turfae CCMR0081</name>
    <dbReference type="NCBI Taxonomy" id="2292702"/>
    <lineage>
        <taxon>Bacteria</taxon>
        <taxon>Bacillati</taxon>
        <taxon>Cyanobacteriota</taxon>
        <taxon>Adonisia</taxon>
        <taxon>Adonisia turfae</taxon>
    </lineage>
</organism>
<feature type="coiled-coil region" evidence="4">
    <location>
        <begin position="454"/>
        <end position="481"/>
    </location>
</feature>
<dbReference type="PANTHER" id="PTHR32114">
    <property type="entry name" value="ABC TRANSPORTER ABCH.3"/>
    <property type="match status" value="1"/>
</dbReference>